<proteinExistence type="predicted"/>
<dbReference type="RefSeq" id="WP_271999825.1">
    <property type="nucleotide sequence ID" value="NZ_JAQNDN010000010.1"/>
</dbReference>
<reference evidence="1 2" key="1">
    <citation type="submission" date="2022-11" db="EMBL/GenBank/DDBJ databases">
        <title>Minimal conservation of predation-associated metabolite biosynthetic gene clusters underscores biosynthetic potential of Myxococcota including descriptions for ten novel species: Archangium lansinium sp. nov., Myxococcus landrumus sp. nov., Nannocystis bai.</title>
        <authorList>
            <person name="Ahearne A."/>
            <person name="Stevens C."/>
            <person name="Dowd S."/>
        </authorList>
    </citation>
    <scope>NUCLEOTIDE SEQUENCE [LARGE SCALE GENOMIC DNA]</scope>
    <source>
        <strain evidence="1 2">NCELM</strain>
    </source>
</reference>
<organism evidence="1 2">
    <name type="scientific">Nannocystis radixulma</name>
    <dbReference type="NCBI Taxonomy" id="2995305"/>
    <lineage>
        <taxon>Bacteria</taxon>
        <taxon>Pseudomonadati</taxon>
        <taxon>Myxococcota</taxon>
        <taxon>Polyangia</taxon>
        <taxon>Nannocystales</taxon>
        <taxon>Nannocystaceae</taxon>
        <taxon>Nannocystis</taxon>
    </lineage>
</organism>
<dbReference type="Proteomes" id="UP001217838">
    <property type="component" value="Unassembled WGS sequence"/>
</dbReference>
<keyword evidence="2" id="KW-1185">Reference proteome</keyword>
<protein>
    <submittedName>
        <fullName evidence="1">Uncharacterized protein</fullName>
    </submittedName>
</protein>
<sequence>MSERTGEVRQVCRWMLHPSEARYYPFDALGQPRRGRPCVPADRVDLPACVIVNNEAEGSSPRTNAKLAARIVELGGFSG</sequence>
<name>A0ABT5B7C0_9BACT</name>
<accession>A0ABT5B7C0</accession>
<evidence type="ECO:0000313" key="1">
    <source>
        <dbReference type="EMBL" id="MDC0670016.1"/>
    </source>
</evidence>
<dbReference type="EMBL" id="JAQNDN010000010">
    <property type="protein sequence ID" value="MDC0670016.1"/>
    <property type="molecule type" value="Genomic_DNA"/>
</dbReference>
<gene>
    <name evidence="1" type="ORF">POL58_19850</name>
</gene>
<comment type="caution">
    <text evidence="1">The sequence shown here is derived from an EMBL/GenBank/DDBJ whole genome shotgun (WGS) entry which is preliminary data.</text>
</comment>
<evidence type="ECO:0000313" key="2">
    <source>
        <dbReference type="Proteomes" id="UP001217838"/>
    </source>
</evidence>